<dbReference type="InterPro" id="IPR005940">
    <property type="entry name" value="Anthranilate_Pribosyl_Tfrase"/>
</dbReference>
<feature type="binding site" evidence="12">
    <location>
        <position position="228"/>
    </location>
    <ligand>
        <name>Mg(2+)</name>
        <dbReference type="ChEBI" id="CHEBI:18420"/>
        <label>1</label>
    </ligand>
</feature>
<dbReference type="Proteomes" id="UP000256774">
    <property type="component" value="Unassembled WGS sequence"/>
</dbReference>
<evidence type="ECO:0000256" key="3">
    <source>
        <dbReference type="ARBA" id="ARBA00022605"/>
    </source>
</evidence>
<feature type="binding site" evidence="12">
    <location>
        <begin position="110"/>
        <end position="118"/>
    </location>
    <ligand>
        <name>5-phospho-alpha-D-ribose 1-diphosphate</name>
        <dbReference type="ChEBI" id="CHEBI:58017"/>
    </ligand>
</feature>
<feature type="domain" description="Glycosyl transferase family 3 N-terminal" evidence="14">
    <location>
        <begin position="4"/>
        <end position="66"/>
    </location>
</feature>
<evidence type="ECO:0000256" key="12">
    <source>
        <dbReference type="HAMAP-Rule" id="MF_00211"/>
    </source>
</evidence>
<dbReference type="OrthoDB" id="9806430at2"/>
<keyword evidence="7 12" id="KW-0822">Tryptophan biosynthesis</keyword>
<dbReference type="NCBIfam" id="TIGR01245">
    <property type="entry name" value="trpD"/>
    <property type="match status" value="1"/>
</dbReference>
<evidence type="ECO:0000256" key="7">
    <source>
        <dbReference type="ARBA" id="ARBA00022822"/>
    </source>
</evidence>
<evidence type="ECO:0000256" key="1">
    <source>
        <dbReference type="ARBA" id="ARBA00004907"/>
    </source>
</evidence>
<evidence type="ECO:0000313" key="15">
    <source>
        <dbReference type="EMBL" id="REH40361.1"/>
    </source>
</evidence>
<dbReference type="UniPathway" id="UPA00035">
    <property type="reaction ID" value="UER00041"/>
</dbReference>
<evidence type="ECO:0000313" key="16">
    <source>
        <dbReference type="Proteomes" id="UP000256774"/>
    </source>
</evidence>
<dbReference type="PANTHER" id="PTHR43285:SF2">
    <property type="entry name" value="ANTHRANILATE PHOSPHORIBOSYLTRANSFERASE"/>
    <property type="match status" value="1"/>
</dbReference>
<name>A0A3E0H9I0_9GAMM</name>
<feature type="binding site" evidence="12">
    <location>
        <begin position="92"/>
        <end position="95"/>
    </location>
    <ligand>
        <name>5-phospho-alpha-D-ribose 1-diphosphate</name>
        <dbReference type="ChEBI" id="CHEBI:58017"/>
    </ligand>
</feature>
<feature type="binding site" evidence="12">
    <location>
        <position position="82"/>
    </location>
    <ligand>
        <name>5-phospho-alpha-D-ribose 1-diphosphate</name>
        <dbReference type="ChEBI" id="CHEBI:58017"/>
    </ligand>
</feature>
<dbReference type="PANTHER" id="PTHR43285">
    <property type="entry name" value="ANTHRANILATE PHOSPHORIBOSYLTRANSFERASE"/>
    <property type="match status" value="1"/>
</dbReference>
<dbReference type="GO" id="GO:0000287">
    <property type="term" value="F:magnesium ion binding"/>
    <property type="evidence" value="ECO:0007669"/>
    <property type="project" value="UniProtKB-UniRule"/>
</dbReference>
<dbReference type="InterPro" id="IPR000312">
    <property type="entry name" value="Glycosyl_Trfase_fam3"/>
</dbReference>
<keyword evidence="8 12" id="KW-0460">Magnesium</keyword>
<dbReference type="RefSeq" id="WP_116207403.1">
    <property type="nucleotide sequence ID" value="NZ_QUNR01000001.1"/>
</dbReference>
<evidence type="ECO:0000256" key="4">
    <source>
        <dbReference type="ARBA" id="ARBA00022676"/>
    </source>
</evidence>
<comment type="similarity">
    <text evidence="12">Belongs to the anthranilate phosphoribosyltransferase family.</text>
</comment>
<comment type="similarity">
    <text evidence="11">In the C-terminal section; belongs to the anthranilate phosphoribosyltransferase family.</text>
</comment>
<comment type="subunit">
    <text evidence="2 12">Homodimer.</text>
</comment>
<evidence type="ECO:0000256" key="9">
    <source>
        <dbReference type="ARBA" id="ARBA00023141"/>
    </source>
</evidence>
<keyword evidence="6 12" id="KW-0479">Metal-binding</keyword>
<dbReference type="InterPro" id="IPR036320">
    <property type="entry name" value="Glycosyl_Trfase_fam3_N_dom_sf"/>
</dbReference>
<feature type="binding site" evidence="12">
    <location>
        <begin position="85"/>
        <end position="86"/>
    </location>
    <ligand>
        <name>5-phospho-alpha-D-ribose 1-diphosphate</name>
        <dbReference type="ChEBI" id="CHEBI:58017"/>
    </ligand>
</feature>
<comment type="caution">
    <text evidence="12">Lacks conserved residue(s) required for the propagation of feature annotation.</text>
</comment>
<comment type="caution">
    <text evidence="15">The sequence shown here is derived from an EMBL/GenBank/DDBJ whole genome shotgun (WGS) entry which is preliminary data.</text>
</comment>
<dbReference type="GO" id="GO:0005829">
    <property type="term" value="C:cytosol"/>
    <property type="evidence" value="ECO:0007669"/>
    <property type="project" value="TreeGrafter"/>
</dbReference>
<dbReference type="SUPFAM" id="SSF47648">
    <property type="entry name" value="Nucleoside phosphorylase/phosphoribosyltransferase N-terminal domain"/>
    <property type="match status" value="1"/>
</dbReference>
<feature type="binding site" evidence="12">
    <location>
        <position position="227"/>
    </location>
    <ligand>
        <name>Mg(2+)</name>
        <dbReference type="ChEBI" id="CHEBI:18420"/>
        <label>2</label>
    </ligand>
</feature>
<keyword evidence="16" id="KW-1185">Reference proteome</keyword>
<sequence length="350" mass="36630">MNIKDALGRLVERIDLSSDEMQQIMRALMQGELADAQIAALLVALRMKGEAIDEIEGAARVMRELATPVTLAEHPHIVDIVGTGGDGANLFNVSTAAAMVVAAAGARVAKHGNRAVSSKSGSADLLEAAGVNLNITAEQVARCINEVGVGFLFAVNHHSAMKHAVAARQAVGIRTLFNLLGPLTNPAYVQRQVVGVFNPALCRPMAEVLMRLGSVHALVVCANDGLDEVSLATPTRVAELKNGEVKEYVITPESLGVDSTSLVGLSVADSAESLALIQDALGKRRTPAAEKAASIIALNAGAAIYVAGICQTWAQGVAFADDLMSSGQALEKLNDLRLFTRALRAEETPA</sequence>
<dbReference type="FunFam" id="1.20.970.10:FF:000006">
    <property type="entry name" value="Anthranilate phosphoribosyltransferase"/>
    <property type="match status" value="1"/>
</dbReference>
<feature type="binding site" evidence="12">
    <location>
        <position position="168"/>
    </location>
    <ligand>
        <name>anthranilate</name>
        <dbReference type="ChEBI" id="CHEBI:16567"/>
        <label>2</label>
    </ligand>
</feature>
<evidence type="ECO:0000256" key="8">
    <source>
        <dbReference type="ARBA" id="ARBA00022842"/>
    </source>
</evidence>
<protein>
    <recommendedName>
        <fullName evidence="12">Anthranilate phosphoribosyltransferase</fullName>
        <ecNumber evidence="12">2.4.2.18</ecNumber>
    </recommendedName>
</protein>
<dbReference type="AlphaFoldDB" id="A0A3E0H9I0"/>
<evidence type="ECO:0000256" key="2">
    <source>
        <dbReference type="ARBA" id="ARBA00011738"/>
    </source>
</evidence>
<comment type="cofactor">
    <cofactor evidence="12">
        <name>Mg(2+)</name>
        <dbReference type="ChEBI" id="CHEBI:18420"/>
    </cofactor>
    <text evidence="12">Binds 2 magnesium ions per monomer.</text>
</comment>
<feature type="binding site" evidence="12">
    <location>
        <position position="94"/>
    </location>
    <ligand>
        <name>Mg(2+)</name>
        <dbReference type="ChEBI" id="CHEBI:18420"/>
        <label>1</label>
    </ligand>
</feature>
<evidence type="ECO:0000256" key="5">
    <source>
        <dbReference type="ARBA" id="ARBA00022679"/>
    </source>
</evidence>
<dbReference type="InterPro" id="IPR035902">
    <property type="entry name" value="Nuc_phospho_transferase"/>
</dbReference>
<organism evidence="15 16">
    <name type="scientific">Paraperlucidibaca baekdonensis</name>
    <dbReference type="NCBI Taxonomy" id="748120"/>
    <lineage>
        <taxon>Bacteria</taxon>
        <taxon>Pseudomonadati</taxon>
        <taxon>Pseudomonadota</taxon>
        <taxon>Gammaproteobacteria</taxon>
        <taxon>Moraxellales</taxon>
        <taxon>Moraxellaceae</taxon>
        <taxon>Paraperlucidibaca</taxon>
    </lineage>
</organism>
<evidence type="ECO:0000259" key="14">
    <source>
        <dbReference type="Pfam" id="PF02885"/>
    </source>
</evidence>
<comment type="pathway">
    <text evidence="1 12">Amino-acid biosynthesis; L-tryptophan biosynthesis; L-tryptophan from chorismate: step 2/5.</text>
</comment>
<keyword evidence="9 12" id="KW-0057">Aromatic amino acid biosynthesis</keyword>
<dbReference type="Pfam" id="PF00591">
    <property type="entry name" value="Glycos_transf_3"/>
    <property type="match status" value="1"/>
</dbReference>
<accession>A0A3E0H9I0</accession>
<keyword evidence="5 12" id="KW-0808">Transferase</keyword>
<evidence type="ECO:0000256" key="6">
    <source>
        <dbReference type="ARBA" id="ARBA00022723"/>
    </source>
</evidence>
<dbReference type="Pfam" id="PF02885">
    <property type="entry name" value="Glycos_trans_3N"/>
    <property type="match status" value="1"/>
</dbReference>
<comment type="function">
    <text evidence="12">Catalyzes the transfer of the phosphoribosyl group of 5-phosphorylribose-1-pyrophosphate (PRPP) to anthranilate to yield N-(5'-phosphoribosyl)-anthranilate (PRA).</text>
</comment>
<dbReference type="GO" id="GO:0000162">
    <property type="term" value="P:L-tryptophan biosynthetic process"/>
    <property type="evidence" value="ECO:0007669"/>
    <property type="project" value="UniProtKB-UniRule"/>
</dbReference>
<dbReference type="InterPro" id="IPR017459">
    <property type="entry name" value="Glycosyl_Trfase_fam3_N_dom"/>
</dbReference>
<comment type="catalytic activity">
    <reaction evidence="10 12">
        <text>N-(5-phospho-beta-D-ribosyl)anthranilate + diphosphate = 5-phospho-alpha-D-ribose 1-diphosphate + anthranilate</text>
        <dbReference type="Rhea" id="RHEA:11768"/>
        <dbReference type="ChEBI" id="CHEBI:16567"/>
        <dbReference type="ChEBI" id="CHEBI:18277"/>
        <dbReference type="ChEBI" id="CHEBI:33019"/>
        <dbReference type="ChEBI" id="CHEBI:58017"/>
        <dbReference type="EC" id="2.4.2.18"/>
    </reaction>
</comment>
<feature type="binding site" evidence="12">
    <location>
        <position position="122"/>
    </location>
    <ligand>
        <name>5-phospho-alpha-D-ribose 1-diphosphate</name>
        <dbReference type="ChEBI" id="CHEBI:58017"/>
    </ligand>
</feature>
<dbReference type="SUPFAM" id="SSF52418">
    <property type="entry name" value="Nucleoside phosphorylase/phosphoribosyltransferase catalytic domain"/>
    <property type="match status" value="1"/>
</dbReference>
<feature type="binding site" evidence="12">
    <location>
        <position position="82"/>
    </location>
    <ligand>
        <name>anthranilate</name>
        <dbReference type="ChEBI" id="CHEBI:16567"/>
        <label>1</label>
    </ligand>
</feature>
<keyword evidence="3 12" id="KW-0028">Amino-acid biosynthesis</keyword>
<feature type="domain" description="Glycosyl transferase family 3" evidence="13">
    <location>
        <begin position="75"/>
        <end position="330"/>
    </location>
</feature>
<dbReference type="FunFam" id="3.40.1030.10:FF:000002">
    <property type="entry name" value="Anthranilate phosphoribosyltransferase"/>
    <property type="match status" value="1"/>
</dbReference>
<feature type="binding site" evidence="12">
    <location>
        <position position="228"/>
    </location>
    <ligand>
        <name>Mg(2+)</name>
        <dbReference type="ChEBI" id="CHEBI:18420"/>
        <label>2</label>
    </ligand>
</feature>
<dbReference type="EMBL" id="QUNR01000001">
    <property type="protein sequence ID" value="REH40361.1"/>
    <property type="molecule type" value="Genomic_DNA"/>
</dbReference>
<dbReference type="Gene3D" id="3.40.1030.10">
    <property type="entry name" value="Nucleoside phosphorylase/phosphoribosyltransferase catalytic domain"/>
    <property type="match status" value="1"/>
</dbReference>
<keyword evidence="4 12" id="KW-0328">Glycosyltransferase</keyword>
<evidence type="ECO:0000256" key="10">
    <source>
        <dbReference type="ARBA" id="ARBA00052328"/>
    </source>
</evidence>
<dbReference type="EC" id="2.4.2.18" evidence="12"/>
<dbReference type="GO" id="GO:0004048">
    <property type="term" value="F:anthranilate phosphoribosyltransferase activity"/>
    <property type="evidence" value="ECO:0007669"/>
    <property type="project" value="UniProtKB-UniRule"/>
</dbReference>
<proteinExistence type="inferred from homology"/>
<dbReference type="Gene3D" id="1.20.970.10">
    <property type="entry name" value="Transferase, Pyrimidine Nucleoside Phosphorylase, Chain C"/>
    <property type="match status" value="1"/>
</dbReference>
<feature type="binding site" evidence="12">
    <location>
        <position position="113"/>
    </location>
    <ligand>
        <name>anthranilate</name>
        <dbReference type="ChEBI" id="CHEBI:16567"/>
        <label>1</label>
    </ligand>
</feature>
<dbReference type="HAMAP" id="MF_00211">
    <property type="entry name" value="TrpD"/>
    <property type="match status" value="1"/>
</dbReference>
<gene>
    <name evidence="12" type="primary">trpD</name>
    <name evidence="15" type="ORF">DFR26_0562</name>
</gene>
<evidence type="ECO:0000256" key="11">
    <source>
        <dbReference type="ARBA" id="ARBA00061188"/>
    </source>
</evidence>
<reference evidence="15 16" key="1">
    <citation type="submission" date="2018-08" db="EMBL/GenBank/DDBJ databases">
        <title>Genomic Encyclopedia of Type Strains, Phase IV (KMG-IV): sequencing the most valuable type-strain genomes for metagenomic binning, comparative biology and taxonomic classification.</title>
        <authorList>
            <person name="Goeker M."/>
        </authorList>
    </citation>
    <scope>NUCLEOTIDE SEQUENCE [LARGE SCALE GENOMIC DNA]</scope>
    <source>
        <strain evidence="15 16">DSM 26022</strain>
    </source>
</reference>
<evidence type="ECO:0000259" key="13">
    <source>
        <dbReference type="Pfam" id="PF00591"/>
    </source>
</evidence>